<evidence type="ECO:0000313" key="2">
    <source>
        <dbReference type="EMBL" id="PYH96259.1"/>
    </source>
</evidence>
<sequence length="124" mass="14155">MGFFILFLFHKLEFHSRAAQTPTTRRLLGVLRGKGDDEFEEEGDRTGVCGIETLGVKPILSYPQHHKKEMHYLHIYLERMEKGKKCDKEIYFSSLHGFSSLPHSTLRFGPCSTASLLSALLVNE</sequence>
<gene>
    <name evidence="2" type="ORF">BO71DRAFT_183408</name>
</gene>
<feature type="signal peptide" evidence="1">
    <location>
        <begin position="1"/>
        <end position="18"/>
    </location>
</feature>
<proteinExistence type="predicted"/>
<accession>A0A319DG06</accession>
<protein>
    <submittedName>
        <fullName evidence="2">Uncharacterized protein</fullName>
    </submittedName>
</protein>
<dbReference type="Proteomes" id="UP000247810">
    <property type="component" value="Unassembled WGS sequence"/>
</dbReference>
<keyword evidence="1" id="KW-0732">Signal</keyword>
<dbReference type="AlphaFoldDB" id="A0A319DG06"/>
<reference evidence="2 3" key="1">
    <citation type="submission" date="2018-02" db="EMBL/GenBank/DDBJ databases">
        <title>The genomes of Aspergillus section Nigri reveals drivers in fungal speciation.</title>
        <authorList>
            <consortium name="DOE Joint Genome Institute"/>
            <person name="Vesth T.C."/>
            <person name="Nybo J."/>
            <person name="Theobald S."/>
            <person name="Brandl J."/>
            <person name="Frisvad J.C."/>
            <person name="Nielsen K.F."/>
            <person name="Lyhne E.K."/>
            <person name="Kogle M.E."/>
            <person name="Kuo A."/>
            <person name="Riley R."/>
            <person name="Clum A."/>
            <person name="Nolan M."/>
            <person name="Lipzen A."/>
            <person name="Salamov A."/>
            <person name="Henrissat B."/>
            <person name="Wiebenga A."/>
            <person name="De vries R.P."/>
            <person name="Grigoriev I.V."/>
            <person name="Mortensen U.H."/>
            <person name="Andersen M.R."/>
            <person name="Baker S.E."/>
        </authorList>
    </citation>
    <scope>NUCLEOTIDE SEQUENCE [LARGE SCALE GENOMIC DNA]</scope>
    <source>
        <strain evidence="2 3">CBS 707.79</strain>
    </source>
</reference>
<keyword evidence="3" id="KW-1185">Reference proteome</keyword>
<feature type="chain" id="PRO_5016281740" evidence="1">
    <location>
        <begin position="19"/>
        <end position="124"/>
    </location>
</feature>
<dbReference type="VEuPathDB" id="FungiDB:BO71DRAFT_183408"/>
<organism evidence="2 3">
    <name type="scientific">Aspergillus ellipticus CBS 707.79</name>
    <dbReference type="NCBI Taxonomy" id="1448320"/>
    <lineage>
        <taxon>Eukaryota</taxon>
        <taxon>Fungi</taxon>
        <taxon>Dikarya</taxon>
        <taxon>Ascomycota</taxon>
        <taxon>Pezizomycotina</taxon>
        <taxon>Eurotiomycetes</taxon>
        <taxon>Eurotiomycetidae</taxon>
        <taxon>Eurotiales</taxon>
        <taxon>Aspergillaceae</taxon>
        <taxon>Aspergillus</taxon>
        <taxon>Aspergillus subgen. Circumdati</taxon>
    </lineage>
</organism>
<evidence type="ECO:0000313" key="3">
    <source>
        <dbReference type="Proteomes" id="UP000247810"/>
    </source>
</evidence>
<dbReference type="EMBL" id="KZ825840">
    <property type="protein sequence ID" value="PYH96259.1"/>
    <property type="molecule type" value="Genomic_DNA"/>
</dbReference>
<evidence type="ECO:0000256" key="1">
    <source>
        <dbReference type="SAM" id="SignalP"/>
    </source>
</evidence>
<name>A0A319DG06_9EURO</name>